<dbReference type="GO" id="GO:0016020">
    <property type="term" value="C:membrane"/>
    <property type="evidence" value="ECO:0007669"/>
    <property type="project" value="TreeGrafter"/>
</dbReference>
<accession>A0A7V1EIM7</accession>
<dbReference type="Pfam" id="PF23562">
    <property type="entry name" value="AMP-binding_C_3"/>
    <property type="match status" value="1"/>
</dbReference>
<protein>
    <submittedName>
        <fullName evidence="3">Uncharacterized protein</fullName>
    </submittedName>
</protein>
<evidence type="ECO:0000256" key="1">
    <source>
        <dbReference type="ARBA" id="ARBA00022741"/>
    </source>
</evidence>
<dbReference type="PANTHER" id="PTHR43272">
    <property type="entry name" value="LONG-CHAIN-FATTY-ACID--COA LIGASE"/>
    <property type="match status" value="1"/>
</dbReference>
<proteinExistence type="predicted"/>
<dbReference type="AlphaFoldDB" id="A0A7V1EIM7"/>
<dbReference type="EMBL" id="DSKY01000021">
    <property type="protein sequence ID" value="HDY59715.1"/>
    <property type="molecule type" value="Genomic_DNA"/>
</dbReference>
<gene>
    <name evidence="3" type="ORF">ENP86_09220</name>
</gene>
<evidence type="ECO:0000313" key="3">
    <source>
        <dbReference type="EMBL" id="HDY59715.1"/>
    </source>
</evidence>
<comment type="caution">
    <text evidence="3">The sequence shown here is derived from an EMBL/GenBank/DDBJ whole genome shotgun (WGS) entry which is preliminary data.</text>
</comment>
<dbReference type="GO" id="GO:0005524">
    <property type="term" value="F:ATP binding"/>
    <property type="evidence" value="ECO:0007669"/>
    <property type="project" value="UniProtKB-KW"/>
</dbReference>
<keyword evidence="2" id="KW-0067">ATP-binding</keyword>
<reference evidence="3" key="1">
    <citation type="journal article" date="2020" name="mSystems">
        <title>Genome- and Community-Level Interaction Insights into Carbon Utilization and Element Cycling Functions of Hydrothermarchaeota in Hydrothermal Sediment.</title>
        <authorList>
            <person name="Zhou Z."/>
            <person name="Liu Y."/>
            <person name="Xu W."/>
            <person name="Pan J."/>
            <person name="Luo Z.H."/>
            <person name="Li M."/>
        </authorList>
    </citation>
    <scope>NUCLEOTIDE SEQUENCE [LARGE SCALE GENOMIC DNA]</scope>
    <source>
        <strain evidence="3">SpSt-258</strain>
    </source>
</reference>
<keyword evidence="1" id="KW-0547">Nucleotide-binding</keyword>
<sequence>MPIEAILTASKFIEQAILWVIKKLYHCPDCSNEKTIEKYAEKKNIVYNDYSELITSEEIKEFIKKEVVSVNENLAQFERIKTFIILSEGFTVENGLLTATLKLKRNRSYEKYAKQIEQMYNKEKVREIIY</sequence>
<evidence type="ECO:0000256" key="2">
    <source>
        <dbReference type="ARBA" id="ARBA00022840"/>
    </source>
</evidence>
<dbReference type="PANTHER" id="PTHR43272:SF33">
    <property type="entry name" value="AMP-BINDING DOMAIN-CONTAINING PROTEIN-RELATED"/>
    <property type="match status" value="1"/>
</dbReference>
<name>A0A7V1EIM7_UNCW3</name>
<organism evidence="3">
    <name type="scientific">candidate division WOR-3 bacterium</name>
    <dbReference type="NCBI Taxonomy" id="2052148"/>
    <lineage>
        <taxon>Bacteria</taxon>
        <taxon>Bacteria division WOR-3</taxon>
    </lineage>
</organism>
<dbReference type="GO" id="GO:0004467">
    <property type="term" value="F:long-chain fatty acid-CoA ligase activity"/>
    <property type="evidence" value="ECO:0007669"/>
    <property type="project" value="TreeGrafter"/>
</dbReference>